<accession>A0A7D4PZJ0</accession>
<organism evidence="2 3">
    <name type="scientific">Mucilaginibacter mali</name>
    <dbReference type="NCBI Taxonomy" id="2740462"/>
    <lineage>
        <taxon>Bacteria</taxon>
        <taxon>Pseudomonadati</taxon>
        <taxon>Bacteroidota</taxon>
        <taxon>Sphingobacteriia</taxon>
        <taxon>Sphingobacteriales</taxon>
        <taxon>Sphingobacteriaceae</taxon>
        <taxon>Mucilaginibacter</taxon>
    </lineage>
</organism>
<reference evidence="2 3" key="1">
    <citation type="submission" date="2020-05" db="EMBL/GenBank/DDBJ databases">
        <title>Mucilaginibacter mali sp. nov.</title>
        <authorList>
            <person name="Kim H.S."/>
            <person name="Lee K.C."/>
            <person name="Suh M.K."/>
            <person name="Kim J.-S."/>
            <person name="Han K.-I."/>
            <person name="Eom M.K."/>
            <person name="Shin Y.K."/>
            <person name="Lee J.-S."/>
        </authorList>
    </citation>
    <scope>NUCLEOTIDE SEQUENCE [LARGE SCALE GENOMIC DNA]</scope>
    <source>
        <strain evidence="2 3">G2-14</strain>
    </source>
</reference>
<evidence type="ECO:0000313" key="3">
    <source>
        <dbReference type="Proteomes" id="UP000505355"/>
    </source>
</evidence>
<dbReference type="Pfam" id="PF00903">
    <property type="entry name" value="Glyoxalase"/>
    <property type="match status" value="1"/>
</dbReference>
<dbReference type="Gene3D" id="3.10.180.10">
    <property type="entry name" value="2,3-Dihydroxybiphenyl 1,2-Dioxygenase, domain 1"/>
    <property type="match status" value="1"/>
</dbReference>
<dbReference type="PROSITE" id="PS51819">
    <property type="entry name" value="VOC"/>
    <property type="match status" value="1"/>
</dbReference>
<dbReference type="EMBL" id="CP054139">
    <property type="protein sequence ID" value="QKJ28906.1"/>
    <property type="molecule type" value="Genomic_DNA"/>
</dbReference>
<dbReference type="PANTHER" id="PTHR36437">
    <property type="entry name" value="GLYOXALASE/BLEOMYCIN RESISTANCE PROTEIN/DIOXYGENASE"/>
    <property type="match status" value="1"/>
</dbReference>
<name>A0A7D4PZJ0_9SPHI</name>
<dbReference type="Proteomes" id="UP000505355">
    <property type="component" value="Chromosome"/>
</dbReference>
<protein>
    <submittedName>
        <fullName evidence="2">VOC family protein</fullName>
    </submittedName>
</protein>
<dbReference type="PANTHER" id="PTHR36437:SF2">
    <property type="entry name" value="GLYOXALASE_BLEOMYCIN RESISTANCE PROTEIN_DIOXYGENASE"/>
    <property type="match status" value="1"/>
</dbReference>
<dbReference type="InterPro" id="IPR029068">
    <property type="entry name" value="Glyas_Bleomycin-R_OHBP_Dase"/>
</dbReference>
<keyword evidence="3" id="KW-1185">Reference proteome</keyword>
<sequence length="123" mass="14454">MRIKYIPFFTGDMEEQIRFFTEKLKFKVADNVQLYEHAGATLLQSANGDVQVAISDRREYRNHKNYVILSTDDCLKDYHSLKAEGLIFTKEPHYVPVGLAAEFCDHNDNRFMLLEERNYNDDL</sequence>
<evidence type="ECO:0000313" key="2">
    <source>
        <dbReference type="EMBL" id="QKJ28906.1"/>
    </source>
</evidence>
<proteinExistence type="predicted"/>
<gene>
    <name evidence="2" type="ORF">HQ865_03760</name>
</gene>
<dbReference type="RefSeq" id="WP_173413604.1">
    <property type="nucleotide sequence ID" value="NZ_CP054139.1"/>
</dbReference>
<dbReference type="InterPro" id="IPR037523">
    <property type="entry name" value="VOC_core"/>
</dbReference>
<dbReference type="SUPFAM" id="SSF54593">
    <property type="entry name" value="Glyoxalase/Bleomycin resistance protein/Dihydroxybiphenyl dioxygenase"/>
    <property type="match status" value="1"/>
</dbReference>
<dbReference type="KEGG" id="mmab:HQ865_03760"/>
<evidence type="ECO:0000259" key="1">
    <source>
        <dbReference type="PROSITE" id="PS51819"/>
    </source>
</evidence>
<dbReference type="AlphaFoldDB" id="A0A7D4PZJ0"/>
<dbReference type="InterPro" id="IPR004360">
    <property type="entry name" value="Glyas_Fos-R_dOase_dom"/>
</dbReference>
<feature type="domain" description="VOC" evidence="1">
    <location>
        <begin position="2"/>
        <end position="116"/>
    </location>
</feature>